<proteinExistence type="predicted"/>
<gene>
    <name evidence="1" type="ORF">BECKUNK1418G_GA0071005_110113</name>
    <name evidence="2" type="ORF">BECKUNK1418H_GA0071006_109714</name>
</gene>
<dbReference type="AlphaFoldDB" id="A0A451B1H7"/>
<dbReference type="EMBL" id="CAADFZ010000101">
    <property type="protein sequence ID" value="VFK66640.1"/>
    <property type="molecule type" value="Genomic_DNA"/>
</dbReference>
<protein>
    <submittedName>
        <fullName evidence="2">Uncharacterized protein</fullName>
    </submittedName>
</protein>
<accession>A0A451B1H7</accession>
<evidence type="ECO:0000313" key="1">
    <source>
        <dbReference type="EMBL" id="VFK66640.1"/>
    </source>
</evidence>
<dbReference type="EMBL" id="CAADGD010000097">
    <property type="protein sequence ID" value="VFK72131.1"/>
    <property type="molecule type" value="Genomic_DNA"/>
</dbReference>
<organism evidence="2">
    <name type="scientific">Candidatus Kentrum sp. UNK</name>
    <dbReference type="NCBI Taxonomy" id="2126344"/>
    <lineage>
        <taxon>Bacteria</taxon>
        <taxon>Pseudomonadati</taxon>
        <taxon>Pseudomonadota</taxon>
        <taxon>Gammaproteobacteria</taxon>
        <taxon>Candidatus Kentrum</taxon>
    </lineage>
</organism>
<name>A0A451B1H7_9GAMM</name>
<reference evidence="2" key="1">
    <citation type="submission" date="2019-02" db="EMBL/GenBank/DDBJ databases">
        <authorList>
            <person name="Gruber-Vodicka R. H."/>
            <person name="Seah K. B. B."/>
        </authorList>
    </citation>
    <scope>NUCLEOTIDE SEQUENCE</scope>
    <source>
        <strain evidence="2">BECK_BY19</strain>
        <strain evidence="1">BECK_BY8</strain>
    </source>
</reference>
<sequence length="209" mass="24570">MDNKNIISFEEYRKRKLGSSYKEDTLSDLFKKDLREQDDLIEWYQFHKRLNKHKLFAHCLFSSNHQEGNRNPNSGFLVANNKEQLEEHTSLIVEAVKWENRQLVLIEAENKTYRQMGQELCGLPLKANYDAHKEFEALLLTTDKVLIIQELSKSKIKSSKDSYARSLIKTLDDAHFKDVYPKSDLIFIDYGDFLFKSWQSIGPYLEILA</sequence>
<evidence type="ECO:0000313" key="2">
    <source>
        <dbReference type="EMBL" id="VFK72131.1"/>
    </source>
</evidence>